<dbReference type="Pfam" id="PF00622">
    <property type="entry name" value="SPRY"/>
    <property type="match status" value="1"/>
</dbReference>
<evidence type="ECO:0000256" key="2">
    <source>
        <dbReference type="ARBA" id="ARBA00022803"/>
    </source>
</evidence>
<feature type="domain" description="B30.2/SPRY" evidence="4">
    <location>
        <begin position="1"/>
        <end position="158"/>
    </location>
</feature>
<dbReference type="Proteomes" id="UP000266673">
    <property type="component" value="Unassembled WGS sequence"/>
</dbReference>
<dbReference type="OrthoDB" id="25503at2759"/>
<feature type="repeat" description="TPR" evidence="3">
    <location>
        <begin position="308"/>
        <end position="341"/>
    </location>
</feature>
<keyword evidence="2 3" id="KW-0802">TPR repeat</keyword>
<organism evidence="5 6">
    <name type="scientific">Gigaspora rosea</name>
    <dbReference type="NCBI Taxonomy" id="44941"/>
    <lineage>
        <taxon>Eukaryota</taxon>
        <taxon>Fungi</taxon>
        <taxon>Fungi incertae sedis</taxon>
        <taxon>Mucoromycota</taxon>
        <taxon>Glomeromycotina</taxon>
        <taxon>Glomeromycetes</taxon>
        <taxon>Diversisporales</taxon>
        <taxon>Gigasporaceae</taxon>
        <taxon>Gigaspora</taxon>
    </lineage>
</organism>
<keyword evidence="6" id="KW-1185">Reference proteome</keyword>
<feature type="repeat" description="TPR" evidence="3">
    <location>
        <begin position="444"/>
        <end position="477"/>
    </location>
</feature>
<feature type="repeat" description="TPR" evidence="3">
    <location>
        <begin position="583"/>
        <end position="616"/>
    </location>
</feature>
<evidence type="ECO:0000313" key="5">
    <source>
        <dbReference type="EMBL" id="RIB25440.1"/>
    </source>
</evidence>
<dbReference type="Gene3D" id="1.25.40.10">
    <property type="entry name" value="Tetratricopeptide repeat domain"/>
    <property type="match status" value="4"/>
</dbReference>
<feature type="repeat" description="TPR" evidence="3">
    <location>
        <begin position="478"/>
        <end position="511"/>
    </location>
</feature>
<dbReference type="SUPFAM" id="SSF49899">
    <property type="entry name" value="Concanavalin A-like lectins/glucanases"/>
    <property type="match status" value="1"/>
</dbReference>
<dbReference type="PROSITE" id="PS50188">
    <property type="entry name" value="B302_SPRY"/>
    <property type="match status" value="1"/>
</dbReference>
<dbReference type="PANTHER" id="PTHR44858:SF1">
    <property type="entry name" value="UDP-N-ACETYLGLUCOSAMINE--PEPTIDE N-ACETYLGLUCOSAMINYLTRANSFERASE SPINDLY-RELATED"/>
    <property type="match status" value="1"/>
</dbReference>
<dbReference type="CDD" id="cd12909">
    <property type="entry name" value="SPRY_RanBP9_10"/>
    <property type="match status" value="1"/>
</dbReference>
<feature type="repeat" description="TPR" evidence="3">
    <location>
        <begin position="410"/>
        <end position="443"/>
    </location>
</feature>
<dbReference type="EMBL" id="QKWP01000174">
    <property type="protein sequence ID" value="RIB25440.1"/>
    <property type="molecule type" value="Genomic_DNA"/>
</dbReference>
<dbReference type="STRING" id="44941.A0A397VSB3"/>
<keyword evidence="1" id="KW-0677">Repeat</keyword>
<protein>
    <recommendedName>
        <fullName evidence="4">B30.2/SPRY domain-containing protein</fullName>
    </recommendedName>
</protein>
<feature type="repeat" description="TPR" evidence="3">
    <location>
        <begin position="206"/>
        <end position="239"/>
    </location>
</feature>
<dbReference type="InterPro" id="IPR019734">
    <property type="entry name" value="TPR_rpt"/>
</dbReference>
<feature type="repeat" description="TPR" evidence="3">
    <location>
        <begin position="617"/>
        <end position="650"/>
    </location>
</feature>
<evidence type="ECO:0000313" key="6">
    <source>
        <dbReference type="Proteomes" id="UP000266673"/>
    </source>
</evidence>
<proteinExistence type="predicted"/>
<dbReference type="InterPro" id="IPR003877">
    <property type="entry name" value="SPRY_dom"/>
</dbReference>
<accession>A0A397VSB3</accession>
<dbReference type="SMART" id="SM00449">
    <property type="entry name" value="SPRY"/>
    <property type="match status" value="1"/>
</dbReference>
<dbReference type="AlphaFoldDB" id="A0A397VSB3"/>
<comment type="caution">
    <text evidence="5">The sequence shown here is derived from an EMBL/GenBank/DDBJ whole genome shotgun (WGS) entry which is preliminary data.</text>
</comment>
<dbReference type="Pfam" id="PF07719">
    <property type="entry name" value="TPR_2"/>
    <property type="match status" value="7"/>
</dbReference>
<evidence type="ECO:0000256" key="1">
    <source>
        <dbReference type="ARBA" id="ARBA00022737"/>
    </source>
</evidence>
<dbReference type="PANTHER" id="PTHR44858">
    <property type="entry name" value="TETRATRICOPEPTIDE REPEAT PROTEIN 6"/>
    <property type="match status" value="1"/>
</dbReference>
<evidence type="ECO:0000259" key="4">
    <source>
        <dbReference type="PROSITE" id="PS50188"/>
    </source>
</evidence>
<dbReference type="InterPro" id="IPR011990">
    <property type="entry name" value="TPR-like_helical_dom_sf"/>
</dbReference>
<dbReference type="Gene3D" id="2.60.120.920">
    <property type="match status" value="1"/>
</dbReference>
<dbReference type="InterPro" id="IPR035782">
    <property type="entry name" value="SPRY_RanBP9/10"/>
</dbReference>
<feature type="repeat" description="TPR" evidence="3">
    <location>
        <begin position="376"/>
        <end position="409"/>
    </location>
</feature>
<name>A0A397VSB3_9GLOM</name>
<evidence type="ECO:0000256" key="3">
    <source>
        <dbReference type="PROSITE-ProRule" id="PRU00339"/>
    </source>
</evidence>
<feature type="repeat" description="TPR" evidence="3">
    <location>
        <begin position="722"/>
        <end position="755"/>
    </location>
</feature>
<dbReference type="InterPro" id="IPR013320">
    <property type="entry name" value="ConA-like_dom_sf"/>
</dbReference>
<feature type="repeat" description="TPR" evidence="3">
    <location>
        <begin position="342"/>
        <end position="375"/>
    </location>
</feature>
<dbReference type="SUPFAM" id="SSF48452">
    <property type="entry name" value="TPR-like"/>
    <property type="match status" value="2"/>
</dbReference>
<feature type="repeat" description="TPR" evidence="3">
    <location>
        <begin position="240"/>
        <end position="273"/>
    </location>
</feature>
<dbReference type="InterPro" id="IPR001870">
    <property type="entry name" value="B30.2/SPRY"/>
</dbReference>
<dbReference type="InterPro" id="IPR050498">
    <property type="entry name" value="Ycf3"/>
</dbReference>
<dbReference type="SMART" id="SM00028">
    <property type="entry name" value="TPR"/>
    <property type="match status" value="16"/>
</dbReference>
<dbReference type="InterPro" id="IPR013105">
    <property type="entry name" value="TPR_2"/>
</dbReference>
<dbReference type="InterPro" id="IPR043136">
    <property type="entry name" value="B30.2/SPRY_sf"/>
</dbReference>
<reference evidence="5 6" key="1">
    <citation type="submission" date="2018-06" db="EMBL/GenBank/DDBJ databases">
        <title>Comparative genomics reveals the genomic features of Rhizophagus irregularis, R. cerebriforme, R. diaphanum and Gigaspora rosea, and their symbiotic lifestyle signature.</title>
        <authorList>
            <person name="Morin E."/>
            <person name="San Clemente H."/>
            <person name="Chen E.C.H."/>
            <person name="De La Providencia I."/>
            <person name="Hainaut M."/>
            <person name="Kuo A."/>
            <person name="Kohler A."/>
            <person name="Murat C."/>
            <person name="Tang N."/>
            <person name="Roy S."/>
            <person name="Loubradou J."/>
            <person name="Henrissat B."/>
            <person name="Grigoriev I.V."/>
            <person name="Corradi N."/>
            <person name="Roux C."/>
            <person name="Martin F.M."/>
        </authorList>
    </citation>
    <scope>NUCLEOTIDE SEQUENCE [LARGE SCALE GENOMIC DNA]</scope>
    <source>
        <strain evidence="5 6">DAOM 194757</strain>
    </source>
</reference>
<sequence length="904" mass="105803">MCTIISGYFPRPRICLGESDEDVGAIRANHPIPPQCKLFYFEVDKINEGKNKIIGIGFCEKEVNLNRMPGWESDSRGYHGDDGNLFCCSGSGNSYGPLFSTGDTIGCCLNFKNNTVFYTKNGISLGIAFRNLKGTLYPCVGLRSQGGSIEVNFGSRKFKFAATTSNDMGDELLKNKLIKAFNMCINMTNIYTLEDVVNSLKIEQNTVALKFRGKFNFIMGSYENAIIDLTKLIDIEPNNKFALRYRGEAYYLMERYEEAIIDLTKLIDIEPNNKFALRYRGEAYYLMERYKEAIIDLTKLIDIEPNNKFALRYRGEAYYLMERYKEAIIDLTKLIDIEPNNKFALRYRGEAYYLMERYKEAIIDLTKLIDIEPNNKFALRYRGEAYYLMERYKEAIIDLTKLIDIEPNNKFALRYRGEAYYLMERYKEAIIDLTKLIDIEPNNKFALRYRGEAYYLMERYKEAIIDLTKLIDIEPNNKFALRYRGEAYYLMERYKEAIIDLTKLLNIEPSDEIDETLKKKLIEAFNMCNNVTNTYTLEDLEDLLEIKQDTALKFRVKFNFITGRYKDSINDLTKLLDIEPNYKFALRYRAETYYLMERYEDAIVDLTKSVDIEPNDQFALRGRGAAYCHMKRYKEAIIDLTKLVGIEPSDDVDDELKKMWIEVFKMCNNATNTYTLKDIENSLKIKQDAALKFRVKFNFIMERYKDAIIDLTKFLDIEPNNKFALRYRGEAYYLTGRFIEAIIDLTKLLDIEPNNKFALKYLGEAYHLAEEAIIDLAKLFGIEPSDDIDELLKKKLFDAFNMCNNATNTYTIEDLENLLEIKQDTALKFRVKFNFIMERYKDAINDLTKLLDIEPNNKFALSYRAEAYYLIEKYKESFNDVNKLLNIETNDEWASKLSAKIIEK</sequence>
<dbReference type="PROSITE" id="PS50005">
    <property type="entry name" value="TPR"/>
    <property type="match status" value="12"/>
</dbReference>
<feature type="repeat" description="TPR" evidence="3">
    <location>
        <begin position="274"/>
        <end position="307"/>
    </location>
</feature>
<gene>
    <name evidence="5" type="ORF">C2G38_2138757</name>
</gene>